<dbReference type="SUPFAM" id="SSF158472">
    <property type="entry name" value="HAMP domain-like"/>
    <property type="match status" value="1"/>
</dbReference>
<evidence type="ECO:0000256" key="8">
    <source>
        <dbReference type="ARBA" id="ARBA00022989"/>
    </source>
</evidence>
<name>A0A9W5B701_9HYPH</name>
<comment type="catalytic activity">
    <reaction evidence="1">
        <text>ATP + protein L-histidine = ADP + protein N-phospho-L-histidine.</text>
        <dbReference type="EC" id="2.7.13.3"/>
    </reaction>
</comment>
<feature type="transmembrane region" description="Helical" evidence="11">
    <location>
        <begin position="27"/>
        <end position="50"/>
    </location>
</feature>
<dbReference type="Gene3D" id="1.10.287.130">
    <property type="match status" value="1"/>
</dbReference>
<feature type="domain" description="Histidine kinase" evidence="12">
    <location>
        <begin position="253"/>
        <end position="465"/>
    </location>
</feature>
<evidence type="ECO:0000313" key="15">
    <source>
        <dbReference type="Proteomes" id="UP000191933"/>
    </source>
</evidence>
<evidence type="ECO:0000256" key="9">
    <source>
        <dbReference type="ARBA" id="ARBA00023012"/>
    </source>
</evidence>
<evidence type="ECO:0000259" key="12">
    <source>
        <dbReference type="PROSITE" id="PS50109"/>
    </source>
</evidence>
<evidence type="ECO:0000256" key="6">
    <source>
        <dbReference type="ARBA" id="ARBA00022692"/>
    </source>
</evidence>
<dbReference type="Gene3D" id="3.30.565.10">
    <property type="entry name" value="Histidine kinase-like ATPase, C-terminal domain"/>
    <property type="match status" value="1"/>
</dbReference>
<keyword evidence="7 14" id="KW-0418">Kinase</keyword>
<dbReference type="Pfam" id="PF00512">
    <property type="entry name" value="HisKA"/>
    <property type="match status" value="1"/>
</dbReference>
<dbReference type="PROSITE" id="PS50109">
    <property type="entry name" value="HIS_KIN"/>
    <property type="match status" value="1"/>
</dbReference>
<keyword evidence="6 11" id="KW-0812">Transmembrane</keyword>
<dbReference type="PANTHER" id="PTHR45436:SF8">
    <property type="entry name" value="HISTIDINE KINASE"/>
    <property type="match status" value="1"/>
</dbReference>
<dbReference type="InterPro" id="IPR003660">
    <property type="entry name" value="HAMP_dom"/>
</dbReference>
<dbReference type="SMART" id="SM00387">
    <property type="entry name" value="HATPase_c"/>
    <property type="match status" value="1"/>
</dbReference>
<accession>A0A9W5B701</accession>
<dbReference type="PROSITE" id="PS50885">
    <property type="entry name" value="HAMP"/>
    <property type="match status" value="1"/>
</dbReference>
<evidence type="ECO:0000256" key="11">
    <source>
        <dbReference type="SAM" id="Phobius"/>
    </source>
</evidence>
<organism evidence="14 15">
    <name type="scientific">Agrobacterium genomosp. 2 str. CFBP 5494</name>
    <dbReference type="NCBI Taxonomy" id="1183436"/>
    <lineage>
        <taxon>Bacteria</taxon>
        <taxon>Pseudomonadati</taxon>
        <taxon>Pseudomonadota</taxon>
        <taxon>Alphaproteobacteria</taxon>
        <taxon>Hyphomicrobiales</taxon>
        <taxon>Rhizobiaceae</taxon>
        <taxon>Rhizobium/Agrobacterium group</taxon>
        <taxon>Agrobacterium</taxon>
        <taxon>Agrobacterium tumefaciens complex</taxon>
    </lineage>
</organism>
<dbReference type="InterPro" id="IPR005467">
    <property type="entry name" value="His_kinase_dom"/>
</dbReference>
<proteinExistence type="predicted"/>
<dbReference type="GO" id="GO:0000155">
    <property type="term" value="F:phosphorelay sensor kinase activity"/>
    <property type="evidence" value="ECO:0007669"/>
    <property type="project" value="InterPro"/>
</dbReference>
<dbReference type="PANTHER" id="PTHR45436">
    <property type="entry name" value="SENSOR HISTIDINE KINASE YKOH"/>
    <property type="match status" value="1"/>
</dbReference>
<dbReference type="GO" id="GO:0005886">
    <property type="term" value="C:plasma membrane"/>
    <property type="evidence" value="ECO:0007669"/>
    <property type="project" value="TreeGrafter"/>
</dbReference>
<dbReference type="InterPro" id="IPR036890">
    <property type="entry name" value="HATPase_C_sf"/>
</dbReference>
<evidence type="ECO:0000256" key="7">
    <source>
        <dbReference type="ARBA" id="ARBA00022777"/>
    </source>
</evidence>
<dbReference type="SUPFAM" id="SSF47384">
    <property type="entry name" value="Homodimeric domain of signal transducing histidine kinase"/>
    <property type="match status" value="1"/>
</dbReference>
<comment type="subcellular location">
    <subcellularLocation>
        <location evidence="2">Membrane</location>
    </subcellularLocation>
</comment>
<keyword evidence="4" id="KW-0597">Phosphoprotein</keyword>
<keyword evidence="10 11" id="KW-0472">Membrane</keyword>
<evidence type="ECO:0000256" key="10">
    <source>
        <dbReference type="ARBA" id="ARBA00023136"/>
    </source>
</evidence>
<keyword evidence="8 11" id="KW-1133">Transmembrane helix</keyword>
<gene>
    <name evidence="14" type="primary">cusS</name>
    <name evidence="14" type="ORF">AGR2A_pa40100</name>
</gene>
<evidence type="ECO:0000259" key="13">
    <source>
        <dbReference type="PROSITE" id="PS50885"/>
    </source>
</evidence>
<keyword evidence="5" id="KW-0808">Transferase</keyword>
<dbReference type="AlphaFoldDB" id="A0A9W5B701"/>
<dbReference type="SMART" id="SM00304">
    <property type="entry name" value="HAMP"/>
    <property type="match status" value="1"/>
</dbReference>
<evidence type="ECO:0000256" key="1">
    <source>
        <dbReference type="ARBA" id="ARBA00000085"/>
    </source>
</evidence>
<dbReference type="EMBL" id="FBVY01000042">
    <property type="protein sequence ID" value="CUX02169.1"/>
    <property type="molecule type" value="Genomic_DNA"/>
</dbReference>
<dbReference type="CDD" id="cd00082">
    <property type="entry name" value="HisKA"/>
    <property type="match status" value="1"/>
</dbReference>
<keyword evidence="9" id="KW-0902">Two-component regulatory system</keyword>
<evidence type="ECO:0000313" key="14">
    <source>
        <dbReference type="EMBL" id="CUX02169.1"/>
    </source>
</evidence>
<dbReference type="InterPro" id="IPR003661">
    <property type="entry name" value="HisK_dim/P_dom"/>
</dbReference>
<feature type="transmembrane region" description="Helical" evidence="11">
    <location>
        <begin position="167"/>
        <end position="190"/>
    </location>
</feature>
<comment type="caution">
    <text evidence="14">The sequence shown here is derived from an EMBL/GenBank/DDBJ whole genome shotgun (WGS) entry which is preliminary data.</text>
</comment>
<keyword evidence="15" id="KW-1185">Reference proteome</keyword>
<evidence type="ECO:0000256" key="4">
    <source>
        <dbReference type="ARBA" id="ARBA00022553"/>
    </source>
</evidence>
<protein>
    <recommendedName>
        <fullName evidence="3">histidine kinase</fullName>
        <ecNumber evidence="3">2.7.13.3</ecNumber>
    </recommendedName>
</protein>
<evidence type="ECO:0000256" key="3">
    <source>
        <dbReference type="ARBA" id="ARBA00012438"/>
    </source>
</evidence>
<dbReference type="EC" id="2.7.13.3" evidence="3"/>
<evidence type="ECO:0000256" key="2">
    <source>
        <dbReference type="ARBA" id="ARBA00004370"/>
    </source>
</evidence>
<reference evidence="14 15" key="1">
    <citation type="submission" date="2016-01" db="EMBL/GenBank/DDBJ databases">
        <authorList>
            <person name="Regsiter A."/>
            <person name="william w."/>
        </authorList>
    </citation>
    <scope>NUCLEOTIDE SEQUENCE [LARGE SCALE GENOMIC DNA]</scope>
    <source>
        <strain evidence="14 15">CFBP 5494</strain>
    </source>
</reference>
<dbReference type="InterPro" id="IPR004358">
    <property type="entry name" value="Sig_transdc_His_kin-like_C"/>
</dbReference>
<dbReference type="SMART" id="SM00388">
    <property type="entry name" value="HisKA"/>
    <property type="match status" value="1"/>
</dbReference>
<dbReference type="InterPro" id="IPR003594">
    <property type="entry name" value="HATPase_dom"/>
</dbReference>
<evidence type="ECO:0000256" key="5">
    <source>
        <dbReference type="ARBA" id="ARBA00022679"/>
    </source>
</evidence>
<dbReference type="PRINTS" id="PR00344">
    <property type="entry name" value="BCTRLSENSOR"/>
</dbReference>
<feature type="domain" description="HAMP" evidence="13">
    <location>
        <begin position="192"/>
        <end position="245"/>
    </location>
</feature>
<dbReference type="SUPFAM" id="SSF55874">
    <property type="entry name" value="ATPase domain of HSP90 chaperone/DNA topoisomerase II/histidine kinase"/>
    <property type="match status" value="1"/>
</dbReference>
<dbReference type="InterPro" id="IPR036097">
    <property type="entry name" value="HisK_dim/P_sf"/>
</dbReference>
<sequence>MISRFCIPFATPAIPSMRGGSFLKSTAVRLAIIYSSLFVVAYLGANVMAYQMVVGYLDDRLEAAVMERYREIETAFLARGVSGAIDMVNSHGPAISGQETIYTLRDVAGRVIAGNIPLENVPAGFSFLTPDSQHDRTTGYKLFRGRLGDNDLIVGTSEGDTEQLARIVLLSFGWTTAIVFAVALLGAAMLRYRTGNRIYALSQAAHAIGHGELSRRLAVSQRMDEIDVLSSEVNVALGRLESSVTALKQVTTDIAHDLKTPIGRVFLALDDALDREHPDELKQAVGWALQELSSLAATFDALLRIAQIESRSRRAQFVDIDVTELALDIHETYEVIALEEGHVLRTVTPNDACRVWGDLDLIRQMLANLLANAMRHTQKDSSILVEVTSHERGVTLCVSDNGPGIPEAERVRVLERFYRLDKSRTTEGSGLGLSMVKAICELHDASISLSDNEPGLRVTILFPHG</sequence>
<dbReference type="Pfam" id="PF02518">
    <property type="entry name" value="HATPase_c"/>
    <property type="match status" value="1"/>
</dbReference>
<dbReference type="InterPro" id="IPR050428">
    <property type="entry name" value="TCS_sensor_his_kinase"/>
</dbReference>
<dbReference type="Proteomes" id="UP000191933">
    <property type="component" value="Unassembled WGS sequence"/>
</dbReference>